<dbReference type="Proteomes" id="UP000050795">
    <property type="component" value="Unassembled WGS sequence"/>
</dbReference>
<reference evidence="2" key="1">
    <citation type="submission" date="2022-06" db="EMBL/GenBank/DDBJ databases">
        <authorList>
            <person name="Berger JAMES D."/>
            <person name="Berger JAMES D."/>
        </authorList>
    </citation>
    <scope>NUCLEOTIDE SEQUENCE [LARGE SCALE GENOMIC DNA]</scope>
</reference>
<dbReference type="AlphaFoldDB" id="A0AA85JGW5"/>
<evidence type="ECO:0000313" key="3">
    <source>
        <dbReference type="WBParaSite" id="TREG1_29620.1"/>
    </source>
</evidence>
<reference evidence="3" key="2">
    <citation type="submission" date="2023-11" db="UniProtKB">
        <authorList>
            <consortium name="WormBaseParasite"/>
        </authorList>
    </citation>
    <scope>IDENTIFICATION</scope>
</reference>
<accession>A0AA85JGW5</accession>
<feature type="region of interest" description="Disordered" evidence="1">
    <location>
        <begin position="1"/>
        <end position="32"/>
    </location>
</feature>
<evidence type="ECO:0000313" key="2">
    <source>
        <dbReference type="Proteomes" id="UP000050795"/>
    </source>
</evidence>
<organism evidence="2 3">
    <name type="scientific">Trichobilharzia regenti</name>
    <name type="common">Nasal bird schistosome</name>
    <dbReference type="NCBI Taxonomy" id="157069"/>
    <lineage>
        <taxon>Eukaryota</taxon>
        <taxon>Metazoa</taxon>
        <taxon>Spiralia</taxon>
        <taxon>Lophotrochozoa</taxon>
        <taxon>Platyhelminthes</taxon>
        <taxon>Trematoda</taxon>
        <taxon>Digenea</taxon>
        <taxon>Strigeidida</taxon>
        <taxon>Schistosomatoidea</taxon>
        <taxon>Schistosomatidae</taxon>
        <taxon>Trichobilharzia</taxon>
    </lineage>
</organism>
<proteinExistence type="predicted"/>
<keyword evidence="2" id="KW-1185">Reference proteome</keyword>
<evidence type="ECO:0000256" key="1">
    <source>
        <dbReference type="SAM" id="MobiDB-lite"/>
    </source>
</evidence>
<sequence>MQTRQVSYSNNDDNNDDGGGGFRNTKPVNKKNLTAVKKTNQSVTEAIRIKIVTRLCEYCVTGNVSRL</sequence>
<dbReference type="WBParaSite" id="TREG1_29620.1">
    <property type="protein sequence ID" value="TREG1_29620.1"/>
    <property type="gene ID" value="TREG1_29620"/>
</dbReference>
<protein>
    <submittedName>
        <fullName evidence="3">Uncharacterized protein</fullName>
    </submittedName>
</protein>
<name>A0AA85JGW5_TRIRE</name>